<feature type="domain" description="Methyltransferase" evidence="1">
    <location>
        <begin position="76"/>
        <end position="170"/>
    </location>
</feature>
<dbReference type="GeneID" id="61612656"/>
<dbReference type="InterPro" id="IPR025714">
    <property type="entry name" value="Methyltranfer_dom"/>
</dbReference>
<dbReference type="EMBL" id="NBUC01000045">
    <property type="protein sequence ID" value="PLU07003.1"/>
    <property type="molecule type" value="Genomic_DNA"/>
</dbReference>
<evidence type="ECO:0000313" key="2">
    <source>
        <dbReference type="EMBL" id="PLU07003.1"/>
    </source>
</evidence>
<keyword evidence="3" id="KW-0808">Transferase</keyword>
<dbReference type="SUPFAM" id="SSF53335">
    <property type="entry name" value="S-adenosyl-L-methionine-dependent methyltransferases"/>
    <property type="match status" value="1"/>
</dbReference>
<dbReference type="Gene3D" id="3.40.50.150">
    <property type="entry name" value="Vaccinia Virus protein VP39"/>
    <property type="match status" value="1"/>
</dbReference>
<evidence type="ECO:0000259" key="1">
    <source>
        <dbReference type="Pfam" id="PF13847"/>
    </source>
</evidence>
<reference evidence="3" key="3">
    <citation type="submission" date="2019-06" db="EMBL/GenBank/DDBJ databases">
        <authorList>
            <person name="Le Quere A."/>
            <person name="Colella S."/>
        </authorList>
    </citation>
    <scope>NUCLEOTIDE SEQUENCE</scope>
    <source>
        <strain evidence="3">EmedicaeMD41</strain>
    </source>
</reference>
<protein>
    <submittedName>
        <fullName evidence="3">Methyltransferase type 12</fullName>
    </submittedName>
</protein>
<dbReference type="GO" id="GO:0032259">
    <property type="term" value="P:methylation"/>
    <property type="evidence" value="ECO:0007669"/>
    <property type="project" value="UniProtKB-KW"/>
</dbReference>
<gene>
    <name evidence="2" type="ORF">BMJ33_05055</name>
    <name evidence="3" type="ORF">EMEDMD4_170047</name>
</gene>
<proteinExistence type="predicted"/>
<keyword evidence="3" id="KW-0489">Methyltransferase</keyword>
<dbReference type="GO" id="GO:0008168">
    <property type="term" value="F:methyltransferase activity"/>
    <property type="evidence" value="ECO:0007669"/>
    <property type="project" value="UniProtKB-KW"/>
</dbReference>
<name>A0A508WT78_9HYPH</name>
<accession>A0A508WT78</accession>
<keyword evidence="4" id="KW-1185">Reference proteome</keyword>
<organism evidence="3">
    <name type="scientific">Sinorhizobium medicae</name>
    <dbReference type="NCBI Taxonomy" id="110321"/>
    <lineage>
        <taxon>Bacteria</taxon>
        <taxon>Pseudomonadati</taxon>
        <taxon>Pseudomonadota</taxon>
        <taxon>Alphaproteobacteria</taxon>
        <taxon>Hyphomicrobiales</taxon>
        <taxon>Rhizobiaceae</taxon>
        <taxon>Sinorhizobium/Ensifer group</taxon>
        <taxon>Sinorhizobium</taxon>
    </lineage>
</organism>
<evidence type="ECO:0000313" key="4">
    <source>
        <dbReference type="Proteomes" id="UP001190825"/>
    </source>
</evidence>
<dbReference type="Proteomes" id="UP000507954">
    <property type="component" value="Unassembled WGS sequence"/>
</dbReference>
<reference evidence="2 4" key="2">
    <citation type="journal article" date="2018" name="FEMS Microbiol. Ecol.">
        <title>Co-invading symbiotic mutualists of Medicago polymorpha retain high ancestral diversity and contain diverse accessory genomes.</title>
        <authorList>
            <person name="Porter S.S."/>
            <person name="Faber-Hammond J.J."/>
            <person name="Friesen M.L."/>
        </authorList>
    </citation>
    <scope>NUCLEOTIDE SEQUENCE [LARGE SCALE GENOMIC DNA]</scope>
    <source>
        <strain evidence="2 4">Str16</strain>
    </source>
</reference>
<dbReference type="CDD" id="cd02440">
    <property type="entry name" value="AdoMet_MTases"/>
    <property type="match status" value="1"/>
</dbReference>
<dbReference type="Proteomes" id="UP001190825">
    <property type="component" value="Unassembled WGS sequence"/>
</dbReference>
<evidence type="ECO:0000313" key="3">
    <source>
        <dbReference type="EMBL" id="VTZ60554.1"/>
    </source>
</evidence>
<dbReference type="Pfam" id="PF13847">
    <property type="entry name" value="Methyltransf_31"/>
    <property type="match status" value="1"/>
</dbReference>
<dbReference type="AlphaFoldDB" id="A0A508WT78"/>
<reference evidence="2" key="1">
    <citation type="submission" date="2017-04" db="EMBL/GenBank/DDBJ databases">
        <authorList>
            <person name="Porter S."/>
            <person name="Friesen M.L."/>
            <person name="Faber-Hammond J."/>
        </authorList>
    </citation>
    <scope>NUCLEOTIDE SEQUENCE</scope>
    <source>
        <strain evidence="2">Str16</strain>
    </source>
</reference>
<dbReference type="InterPro" id="IPR029063">
    <property type="entry name" value="SAM-dependent_MTases_sf"/>
</dbReference>
<dbReference type="EMBL" id="CABFNB010000079">
    <property type="protein sequence ID" value="VTZ60554.1"/>
    <property type="molecule type" value="Genomic_DNA"/>
</dbReference>
<sequence length="285" mass="31641">MDHLQTSGSHHRAKSKSEIQATVRRLAPFHHAIDLPFGLSTFVPELSRQTRERTRLQTFLDHAWGSILTACGGSLKGKRVLDIACNCGGFSVHAANSGADYVFGIDIDAHYVEQASFVGDALGLSNVEFQQLDLLDLDPSTHGKFDLVLCLGILYHLENPVLSMKRISAVTGDVLVVDTTLMKVPIINPVLDRWPLWHMRRVSGTTSDATNISTSRWRPDEFCQFSPNSPAVRNLLEYCGFTEIARLKAKAKNLEKRYYSGRRATFIAQRRRSSQGDASPTLTAA</sequence>
<dbReference type="RefSeq" id="WP_011975584.1">
    <property type="nucleotide sequence ID" value="NZ_ATYC01000022.1"/>
</dbReference>